<dbReference type="OMA" id="RCNFTGC"/>
<keyword evidence="3" id="KW-1185">Reference proteome</keyword>
<dbReference type="EMBL" id="LGTL01000001">
    <property type="protein sequence ID" value="KPA86789.1"/>
    <property type="molecule type" value="Genomic_DNA"/>
</dbReference>
<feature type="region of interest" description="Disordered" evidence="1">
    <location>
        <begin position="409"/>
        <end position="437"/>
    </location>
</feature>
<feature type="region of interest" description="Disordered" evidence="1">
    <location>
        <begin position="43"/>
        <end position="64"/>
    </location>
</feature>
<dbReference type="AlphaFoldDB" id="A0A0M9GBH6"/>
<feature type="compositionally biased region" description="Low complexity" evidence="1">
    <location>
        <begin position="206"/>
        <end position="217"/>
    </location>
</feature>
<dbReference type="SUPFAM" id="SSF141571">
    <property type="entry name" value="Pentapeptide repeat-like"/>
    <property type="match status" value="1"/>
</dbReference>
<dbReference type="Gene3D" id="2.160.20.80">
    <property type="entry name" value="E3 ubiquitin-protein ligase SopA"/>
    <property type="match status" value="1"/>
</dbReference>
<dbReference type="InterPro" id="IPR001646">
    <property type="entry name" value="5peptide_repeat"/>
</dbReference>
<name>A0A0M9GBH6_LEPPY</name>
<evidence type="ECO:0000256" key="1">
    <source>
        <dbReference type="SAM" id="MobiDB-lite"/>
    </source>
</evidence>
<feature type="compositionally biased region" description="Low complexity" evidence="1">
    <location>
        <begin position="45"/>
        <end position="64"/>
    </location>
</feature>
<accession>A0A0M9GBH6</accession>
<dbReference type="Pfam" id="PF00805">
    <property type="entry name" value="Pentapeptide"/>
    <property type="match status" value="1"/>
</dbReference>
<dbReference type="Proteomes" id="UP000037923">
    <property type="component" value="Unassembled WGS sequence"/>
</dbReference>
<proteinExistence type="predicted"/>
<reference evidence="2 3" key="1">
    <citation type="submission" date="2015-07" db="EMBL/GenBank/DDBJ databases">
        <title>High-quality genome of monoxenous trypanosomatid Leptomonas pyrrhocoris.</title>
        <authorList>
            <person name="Flegontov P."/>
            <person name="Butenko A."/>
            <person name="Firsov S."/>
            <person name="Vlcek C."/>
            <person name="Logacheva M.D."/>
            <person name="Field M."/>
            <person name="Filatov D."/>
            <person name="Flegontova O."/>
            <person name="Gerasimov E."/>
            <person name="Jackson A.P."/>
            <person name="Kelly S."/>
            <person name="Opperdoes F."/>
            <person name="O'Reilly A."/>
            <person name="Votypka J."/>
            <person name="Yurchenko V."/>
            <person name="Lukes J."/>
        </authorList>
    </citation>
    <scope>NUCLEOTIDE SEQUENCE [LARGE SCALE GENOMIC DNA]</scope>
    <source>
        <strain evidence="2">H10</strain>
    </source>
</reference>
<sequence length="490" mass="52747">MHRGCCSPLHYSWALAGGAQLQQTLLVPLRHYCSRLQARNGSRVSLPHPTPASSSSSSYSSSASPTLVASANDCSSRRSPHATAPEFDAEMLDALLAISVSLYADEALASPVAATSLDARFLSNTADVSRVSLAGDATATAFQASPNCNSKEWDVRKAHEGEVAGQLLLPQDAYASVDPSELIDVMQMTASCQEETASATQRDRSSPSNSLPAASSSFHGGAVDAHPTSSPPALTAVLTSGEVPLERKVLALMDTVSHGGDDRRACTATMRRGPHTREEARKRKNDGSFDVTSVPDASSPLTQASSLLLAGLDMKAVLSHGELSRRHLRHLSLTRCDFSRVRWSRVTVEDCDLARAIFYQAEWCDVVFRRCNFTGCLMKDVRCGGHVRFEDCVFRLAAVGLRCHRGESANETPLSNDGKGKARDLMNGVTNDDRDSRGRRGVSGVRFVRCDFDLSDFQNSNGLNDPASFAQCSNVHLASRFPLRARGGVC</sequence>
<dbReference type="OrthoDB" id="273772at2759"/>
<comment type="caution">
    <text evidence="2">The sequence shown here is derived from an EMBL/GenBank/DDBJ whole genome shotgun (WGS) entry which is preliminary data.</text>
</comment>
<dbReference type="GeneID" id="26901152"/>
<gene>
    <name evidence="2" type="ORF">ABB37_00855</name>
</gene>
<evidence type="ECO:0000313" key="3">
    <source>
        <dbReference type="Proteomes" id="UP000037923"/>
    </source>
</evidence>
<feature type="compositionally biased region" description="Basic and acidic residues" evidence="1">
    <location>
        <begin position="275"/>
        <end position="287"/>
    </location>
</feature>
<feature type="region of interest" description="Disordered" evidence="1">
    <location>
        <begin position="193"/>
        <end position="235"/>
    </location>
</feature>
<protein>
    <recommendedName>
        <fullName evidence="4">Pentapeptide repeat protein</fullName>
    </recommendedName>
</protein>
<evidence type="ECO:0008006" key="4">
    <source>
        <dbReference type="Google" id="ProtNLM"/>
    </source>
</evidence>
<evidence type="ECO:0000313" key="2">
    <source>
        <dbReference type="EMBL" id="KPA86789.1"/>
    </source>
</evidence>
<dbReference type="RefSeq" id="XP_015665228.1">
    <property type="nucleotide sequence ID" value="XM_015797220.1"/>
</dbReference>
<feature type="region of interest" description="Disordered" evidence="1">
    <location>
        <begin position="262"/>
        <end position="297"/>
    </location>
</feature>
<dbReference type="VEuPathDB" id="TriTrypDB:LpyrH10_01_8550"/>
<organism evidence="2 3">
    <name type="scientific">Leptomonas pyrrhocoris</name>
    <name type="common">Firebug parasite</name>
    <dbReference type="NCBI Taxonomy" id="157538"/>
    <lineage>
        <taxon>Eukaryota</taxon>
        <taxon>Discoba</taxon>
        <taxon>Euglenozoa</taxon>
        <taxon>Kinetoplastea</taxon>
        <taxon>Metakinetoplastina</taxon>
        <taxon>Trypanosomatida</taxon>
        <taxon>Trypanosomatidae</taxon>
        <taxon>Leishmaniinae</taxon>
        <taxon>Leptomonas</taxon>
    </lineage>
</organism>